<evidence type="ECO:0000256" key="1">
    <source>
        <dbReference type="ARBA" id="ARBA00022614"/>
    </source>
</evidence>
<reference evidence="6" key="1">
    <citation type="submission" date="2017-01" db="EMBL/GenBank/DDBJ databases">
        <title>Comparative genomics of anhydrobiosis in the tardigrade Hypsibius dujardini.</title>
        <authorList>
            <person name="Yoshida Y."/>
            <person name="Koutsovoulos G."/>
            <person name="Laetsch D."/>
            <person name="Stevens L."/>
            <person name="Kumar S."/>
            <person name="Horikawa D."/>
            <person name="Ishino K."/>
            <person name="Komine S."/>
            <person name="Tomita M."/>
            <person name="Blaxter M."/>
            <person name="Arakawa K."/>
        </authorList>
    </citation>
    <scope>NUCLEOTIDE SEQUENCE [LARGE SCALE GENOMIC DNA]</scope>
    <source>
        <strain evidence="6">Z151</strain>
    </source>
</reference>
<feature type="compositionally biased region" description="Basic and acidic residues" evidence="3">
    <location>
        <begin position="2316"/>
        <end position="2333"/>
    </location>
</feature>
<feature type="compositionally biased region" description="Polar residues" evidence="3">
    <location>
        <begin position="2088"/>
        <end position="2104"/>
    </location>
</feature>
<dbReference type="PROSITE" id="PS50106">
    <property type="entry name" value="PDZ"/>
    <property type="match status" value="4"/>
</dbReference>
<feature type="region of interest" description="Disordered" evidence="3">
    <location>
        <begin position="1364"/>
        <end position="1446"/>
    </location>
</feature>
<feature type="compositionally biased region" description="Basic and acidic residues" evidence="3">
    <location>
        <begin position="483"/>
        <end position="492"/>
    </location>
</feature>
<dbReference type="CDD" id="cd06701">
    <property type="entry name" value="PDZ4_Scribble-like"/>
    <property type="match status" value="1"/>
</dbReference>
<feature type="domain" description="PDZ" evidence="4">
    <location>
        <begin position="1550"/>
        <end position="1645"/>
    </location>
</feature>
<feature type="compositionally biased region" description="Low complexity" evidence="3">
    <location>
        <begin position="2190"/>
        <end position="2199"/>
    </location>
</feature>
<dbReference type="OrthoDB" id="2187496at2759"/>
<proteinExistence type="predicted"/>
<organism evidence="5 6">
    <name type="scientific">Hypsibius exemplaris</name>
    <name type="common">Freshwater tardigrade</name>
    <dbReference type="NCBI Taxonomy" id="2072580"/>
    <lineage>
        <taxon>Eukaryota</taxon>
        <taxon>Metazoa</taxon>
        <taxon>Ecdysozoa</taxon>
        <taxon>Tardigrada</taxon>
        <taxon>Eutardigrada</taxon>
        <taxon>Parachela</taxon>
        <taxon>Hypsibioidea</taxon>
        <taxon>Hypsibiidae</taxon>
        <taxon>Hypsibius</taxon>
    </lineage>
</organism>
<feature type="compositionally biased region" description="Polar residues" evidence="3">
    <location>
        <begin position="1389"/>
        <end position="1406"/>
    </location>
</feature>
<evidence type="ECO:0000259" key="4">
    <source>
        <dbReference type="PROSITE" id="PS50106"/>
    </source>
</evidence>
<feature type="compositionally biased region" description="Polar residues" evidence="3">
    <location>
        <begin position="2007"/>
        <end position="2016"/>
    </location>
</feature>
<feature type="compositionally biased region" description="Low complexity" evidence="3">
    <location>
        <begin position="2075"/>
        <end position="2087"/>
    </location>
</feature>
<dbReference type="InterPro" id="IPR003591">
    <property type="entry name" value="Leu-rich_rpt_typical-subtyp"/>
</dbReference>
<feature type="region of interest" description="Disordered" evidence="3">
    <location>
        <begin position="2237"/>
        <end position="2285"/>
    </location>
</feature>
<feature type="region of interest" description="Disordered" evidence="3">
    <location>
        <begin position="1291"/>
        <end position="1335"/>
    </location>
</feature>
<feature type="region of interest" description="Disordered" evidence="3">
    <location>
        <begin position="761"/>
        <end position="799"/>
    </location>
</feature>
<protein>
    <submittedName>
        <fullName evidence="5">Protein lap4</fullName>
    </submittedName>
</protein>
<dbReference type="GO" id="GO:0016323">
    <property type="term" value="C:basolateral plasma membrane"/>
    <property type="evidence" value="ECO:0007669"/>
    <property type="project" value="TreeGrafter"/>
</dbReference>
<dbReference type="InterPro" id="IPR001478">
    <property type="entry name" value="PDZ"/>
</dbReference>
<dbReference type="Pfam" id="PF00595">
    <property type="entry name" value="PDZ"/>
    <property type="match status" value="4"/>
</dbReference>
<evidence type="ECO:0000313" key="6">
    <source>
        <dbReference type="Proteomes" id="UP000192578"/>
    </source>
</evidence>
<dbReference type="SUPFAM" id="SSF52058">
    <property type="entry name" value="L domain-like"/>
    <property type="match status" value="2"/>
</dbReference>
<dbReference type="SMART" id="SM00228">
    <property type="entry name" value="PDZ"/>
    <property type="match status" value="4"/>
</dbReference>
<dbReference type="GO" id="GO:0014069">
    <property type="term" value="C:postsynaptic density"/>
    <property type="evidence" value="ECO:0007669"/>
    <property type="project" value="TreeGrafter"/>
</dbReference>
<feature type="compositionally biased region" description="Low complexity" evidence="3">
    <location>
        <begin position="1882"/>
        <end position="1897"/>
    </location>
</feature>
<feature type="compositionally biased region" description="Polar residues" evidence="3">
    <location>
        <begin position="1898"/>
        <end position="1917"/>
    </location>
</feature>
<dbReference type="GO" id="GO:0098609">
    <property type="term" value="P:cell-cell adhesion"/>
    <property type="evidence" value="ECO:0007669"/>
    <property type="project" value="TreeGrafter"/>
</dbReference>
<dbReference type="GO" id="GO:0045211">
    <property type="term" value="C:postsynaptic membrane"/>
    <property type="evidence" value="ECO:0007669"/>
    <property type="project" value="TreeGrafter"/>
</dbReference>
<feature type="region of interest" description="Disordered" evidence="3">
    <location>
        <begin position="2116"/>
        <end position="2216"/>
    </location>
</feature>
<dbReference type="PANTHER" id="PTHR23119">
    <property type="entry name" value="DISCS LARGE"/>
    <property type="match status" value="1"/>
</dbReference>
<dbReference type="GO" id="GO:0019901">
    <property type="term" value="F:protein kinase binding"/>
    <property type="evidence" value="ECO:0007669"/>
    <property type="project" value="TreeGrafter"/>
</dbReference>
<dbReference type="Pfam" id="PF23598">
    <property type="entry name" value="LRR_14"/>
    <property type="match status" value="3"/>
</dbReference>
<feature type="region of interest" description="Disordered" evidence="3">
    <location>
        <begin position="462"/>
        <end position="492"/>
    </location>
</feature>
<dbReference type="Gene3D" id="3.80.10.10">
    <property type="entry name" value="Ribonuclease Inhibitor"/>
    <property type="match status" value="4"/>
</dbReference>
<evidence type="ECO:0000256" key="3">
    <source>
        <dbReference type="SAM" id="MobiDB-lite"/>
    </source>
</evidence>
<dbReference type="PROSITE" id="PS51450">
    <property type="entry name" value="LRR"/>
    <property type="match status" value="3"/>
</dbReference>
<feature type="region of interest" description="Disordered" evidence="3">
    <location>
        <begin position="1789"/>
        <end position="2016"/>
    </location>
</feature>
<feature type="compositionally biased region" description="Basic and acidic residues" evidence="3">
    <location>
        <begin position="2205"/>
        <end position="2216"/>
    </location>
</feature>
<feature type="region of interest" description="Disordered" evidence="3">
    <location>
        <begin position="1728"/>
        <end position="1774"/>
    </location>
</feature>
<feature type="compositionally biased region" description="Polar residues" evidence="3">
    <location>
        <begin position="1764"/>
        <end position="1774"/>
    </location>
</feature>
<dbReference type="InterPro" id="IPR036034">
    <property type="entry name" value="PDZ_sf"/>
</dbReference>
<feature type="compositionally biased region" description="Basic and acidic residues" evidence="3">
    <location>
        <begin position="2237"/>
        <end position="2247"/>
    </location>
</feature>
<accession>A0A1W0X474</accession>
<sequence length="2352" mass="258563">MFKCLPIIGCSTNRQVEKLDKSHCDLHEIPEEVLRAHKSLEECILDANHLASLPKAFFRLIRLRKLGLSDNEIEQLPPDIANLVSLQDLDVSRNDIQELPDEIRYCKALQILDISTNPLNGLPDGITHLSNLTTLCLSDLSLESLPLEFGNLSSLRWLELRDNLIRSLPSSFNRLKMLQSIDLGNNEMEHFPLILCDLPRLEELLMDNNDMVVLPPEIGKMASLVSIDFSENHIEALPDQIDHLANLTDLILSINCLNRLPENIGRLTSLSILKVDKNRLTELPRSIGGCTKLTELILPENELAELPDSVGNLSELLALNVDRNSLTELPDTICRCTKLTILSVRKNRIQRLPDQIGNLEKLSVLDVSGNLLPHVPISVSELKHLRAIWLSENQSQAMPKFQTDIDEETGADVLTCFLLPQQDVDPNYQPTLEHLRHENKERLASLQDVSLNMRPNSKVVFAGVDDTDSEDGGENQADPGYFTRHDTPHPREFKSRHANLFKNKKPHSDETQPLDEMAMHQEKEHHSKPSTPDGAAAGGGESSVEVTHVRTIQDNSHGSNFITGKENVNIANNSNHHNTISSPIEARRGSELVIQNLMEEPTVRQHVVFSHQHVESDQPRRLTPRSPTIEWPARRPDGPPPLPPRSVNAFEEPGSVQVQNVTIIDRNYGPNPPAIPRRRHSSGSSEASVSSSSGDYGVGSDGDEQVDGGRKRVGFSEDTTEKLECKLRRRDTPHYNRNRRVFNEGDVAEDAKKKVSDIMARRKNGSANASPLPLSPRLDGSASATYNSNPNGGDRFSYTNASTLSLERNSSPAMNLNEGSRVVNIVRQVNYTAQPPTDSDRNSESGNSGPVEVEKVRFVELPPPLPAKPKQVSTSSGVGRLVPVERDSAPVPAPGEIVKTVVTETYKTRTVPDAVMPQIMGNRSPSPHALAFANNNILTMTVSIRRRDDGLGLSIAGGRGSSVTYRGDEDQSIFISKVAENGPAYQAGLRVGDRVLAVNGVSVVDAEHSEAVDMLKNAGSLIILLVQRDSSSSREPVRHPYNTPARREMSVPAIPTMETVMKKQVVIVSLPKGPNGLGFSIAGGRGTAPYKENDESIFISRIAPDGTAEKSGNLFVGDRIVAINGVNIEDSRHSDAVSLLTGMEREVRLEVERDIPMNLPVTNSVPANVDPRTGKRYSYFVEPSSRVNGTANLRPSQSADFLTLIGQPQTTLPATWRTRNGLPESQNGVHVSEKVIESEKVTRLEALSKPGSNHELNSVTTQRETAPPPLKNRTKSVDGSAFLQQAIPVKSMSSAATETDKPASPLKVNRKLQVNTLDRPKVAAPEPPRLVTRSSQSDLVELVMRETEPPLPFLSQSTSFTAKTVTQTVDSRSSNRPDASPDAGRRSYQRTISYGTSSSQPQQEAQGSPPKPAATRVQGFSYTEPLRKDSTGLRSSLSRPRRGDFEPFSQEDVTIYPEGGSLGLSIVGGNDHFCTPFGEAGDTGIFISKFTAGGAAASTGRLRVGDRILRVNNKDLARVSHHECVQALTQDRNRVDLRVRHDPQPVGFQEFVIRKRPEETLGMNVRGGDKNANPSDPWIPGNPLDQNDDGIFISRILPDGAAARDGRLRAGMRILEINGESALGCSHEDALRAFTLTRDQLAITVCDGYDPEQAEAAMATAAAIQHLAQVSPIDAEILRKKSQSGVGGSISVGGATKRIGTQQQRGQPDMTAEQLHEELVRRHMDEALRKTKTTAENDVLRLQRDQKARDDERTSEAARRRQADTFQRQSSASMQDYIKREELRLAEEEVRRKEEWERREKQRWDEEMERRRQDRAREEEKVRLRRAEEERRIKVEMQEKLEADRRKREETLRQSRQRTPSAHSAHSGGGGPTPPSPPPPLGGWSSSTTTTTRTMSSFNSTVVGGGSDATSLKSASSLLPPRGAAGDASSSSLLAGGNNGRPFVAPKPSIAQPVAFNTVTDHQSHQHQHHHESSSTPPIKPRLSVSSRPAARGPLAAAAGLTAANADPNTGAKSPSAFTFKEKQMYFAKEIENQPDDYPARENSPPLPLRDAAPAASFMKPYRPRSPMTDRRSDGGSLLAGSSNSASVNRGPSAASTVTIGASDSVYQPRLEPYRQSATFSLPLPTETFVRDAGPTDRLDPAYGGSSSAYNDDRSQQSASDEGRPIRTAKAERRSLERQMRDSTGTEPNSGSSDSRSSSTAQTKQEAEKRAAWRADRLKSMEADALRAQHVINKMAELERRAEHRDSGFAAPSAEQTPTSEHSGFPRVHITEEVGEPSTKERSRLVDEKVHRHLEEHVDPETGKKFLTTTETVEQTVEHETETSRRKLIRLEVDGDDDDEAASRPPNGHSHF</sequence>
<keyword evidence="6" id="KW-1185">Reference proteome</keyword>
<feature type="compositionally biased region" description="Basic and acidic residues" evidence="3">
    <location>
        <begin position="1789"/>
        <end position="1853"/>
    </location>
</feature>
<feature type="compositionally biased region" description="Low complexity" evidence="3">
    <location>
        <begin position="1988"/>
        <end position="2006"/>
    </location>
</feature>
<feature type="region of interest" description="Disordered" evidence="3">
    <location>
        <begin position="1246"/>
        <end position="1279"/>
    </location>
</feature>
<dbReference type="EMBL" id="MTYJ01000018">
    <property type="protein sequence ID" value="OQV22283.1"/>
    <property type="molecule type" value="Genomic_DNA"/>
</dbReference>
<feature type="region of interest" description="Disordered" evidence="3">
    <location>
        <begin position="611"/>
        <end position="719"/>
    </location>
</feature>
<dbReference type="Gene3D" id="2.30.42.10">
    <property type="match status" value="4"/>
</dbReference>
<feature type="domain" description="PDZ" evidence="4">
    <location>
        <begin position="1452"/>
        <end position="1543"/>
    </location>
</feature>
<evidence type="ECO:0000313" key="5">
    <source>
        <dbReference type="EMBL" id="OQV22283.1"/>
    </source>
</evidence>
<dbReference type="GO" id="GO:0098887">
    <property type="term" value="P:neurotransmitter receptor transport, endosome to postsynaptic membrane"/>
    <property type="evidence" value="ECO:0007669"/>
    <property type="project" value="TreeGrafter"/>
</dbReference>
<name>A0A1W0X474_HYPEX</name>
<dbReference type="FunFam" id="3.80.10.10:FF:000779">
    <property type="entry name" value="Probable inactive serine/threonine-protein kinase DDB_G0278909"/>
    <property type="match status" value="1"/>
</dbReference>
<evidence type="ECO:0000256" key="2">
    <source>
        <dbReference type="ARBA" id="ARBA00022737"/>
    </source>
</evidence>
<dbReference type="GO" id="GO:0043113">
    <property type="term" value="P:receptor clustering"/>
    <property type="evidence" value="ECO:0007669"/>
    <property type="project" value="TreeGrafter"/>
</dbReference>
<feature type="region of interest" description="Disordered" evidence="3">
    <location>
        <begin position="2313"/>
        <end position="2352"/>
    </location>
</feature>
<dbReference type="SMART" id="SM00369">
    <property type="entry name" value="LRR_TYP"/>
    <property type="match status" value="13"/>
</dbReference>
<dbReference type="InterPro" id="IPR055414">
    <property type="entry name" value="LRR_R13L4/SHOC2-like"/>
</dbReference>
<feature type="compositionally biased region" description="Basic and acidic residues" evidence="3">
    <location>
        <begin position="1728"/>
        <end position="1763"/>
    </location>
</feature>
<dbReference type="GO" id="GO:0045197">
    <property type="term" value="P:establishment or maintenance of epithelial cell apical/basal polarity"/>
    <property type="evidence" value="ECO:0007669"/>
    <property type="project" value="TreeGrafter"/>
</dbReference>
<dbReference type="GO" id="GO:0005912">
    <property type="term" value="C:adherens junction"/>
    <property type="evidence" value="ECO:0007669"/>
    <property type="project" value="TreeGrafter"/>
</dbReference>
<gene>
    <name evidence="5" type="ORF">BV898_03785</name>
</gene>
<feature type="compositionally biased region" description="Pro residues" evidence="3">
    <location>
        <begin position="1872"/>
        <end position="1881"/>
    </location>
</feature>
<feature type="region of interest" description="Disordered" evidence="3">
    <location>
        <begin position="832"/>
        <end position="851"/>
    </location>
</feature>
<dbReference type="PANTHER" id="PTHR23119:SF44">
    <property type="entry name" value="PROTEIN LAP4"/>
    <property type="match status" value="1"/>
</dbReference>
<dbReference type="SUPFAM" id="SSF50156">
    <property type="entry name" value="PDZ domain-like"/>
    <property type="match status" value="4"/>
</dbReference>
<feature type="domain" description="PDZ" evidence="4">
    <location>
        <begin position="941"/>
        <end position="1030"/>
    </location>
</feature>
<dbReference type="InterPro" id="IPR001611">
    <property type="entry name" value="Leu-rich_rpt"/>
</dbReference>
<feature type="region of interest" description="Disordered" evidence="3">
    <location>
        <begin position="2030"/>
        <end position="2104"/>
    </location>
</feature>
<keyword evidence="2" id="KW-0677">Repeat</keyword>
<comment type="caution">
    <text evidence="5">The sequence shown here is derived from an EMBL/GenBank/DDBJ whole genome shotgun (WGS) entry which is preliminary data.</text>
</comment>
<feature type="compositionally biased region" description="Low complexity" evidence="3">
    <location>
        <begin position="682"/>
        <end position="695"/>
    </location>
</feature>
<dbReference type="GO" id="GO:0098968">
    <property type="term" value="P:neurotransmitter receptor transport postsynaptic membrane to endosome"/>
    <property type="evidence" value="ECO:0007669"/>
    <property type="project" value="TreeGrafter"/>
</dbReference>
<feature type="compositionally biased region" description="Low complexity" evidence="3">
    <location>
        <begin position="1923"/>
        <end position="1936"/>
    </location>
</feature>
<dbReference type="InterPro" id="IPR032675">
    <property type="entry name" value="LRR_dom_sf"/>
</dbReference>
<feature type="compositionally biased region" description="Polar residues" evidence="3">
    <location>
        <begin position="1250"/>
        <end position="1264"/>
    </location>
</feature>
<feature type="domain" description="PDZ" evidence="4">
    <location>
        <begin position="1067"/>
        <end position="1155"/>
    </location>
</feature>
<keyword evidence="1" id="KW-0433">Leucine-rich repeat</keyword>
<dbReference type="SMART" id="SM00364">
    <property type="entry name" value="LRR_BAC"/>
    <property type="match status" value="9"/>
</dbReference>
<feature type="compositionally biased region" description="Polar residues" evidence="3">
    <location>
        <begin position="1364"/>
        <end position="1377"/>
    </location>
</feature>
<feature type="compositionally biased region" description="Basic and acidic residues" evidence="3">
    <location>
        <begin position="2151"/>
        <end position="2181"/>
    </location>
</feature>
<feature type="region of interest" description="Disordered" evidence="3">
    <location>
        <begin position="519"/>
        <end position="544"/>
    </location>
</feature>
<dbReference type="Proteomes" id="UP000192578">
    <property type="component" value="Unassembled WGS sequence"/>
</dbReference>
<feature type="compositionally biased region" description="Polar residues" evidence="3">
    <location>
        <begin position="782"/>
        <end position="799"/>
    </location>
</feature>
<dbReference type="InterPro" id="IPR050614">
    <property type="entry name" value="Synaptic_Scaffolding_LAP-MAGUK"/>
</dbReference>
<feature type="region of interest" description="Disordered" evidence="3">
    <location>
        <begin position="1684"/>
        <end position="1711"/>
    </location>
</feature>